<dbReference type="InterPro" id="IPR019546">
    <property type="entry name" value="TAT_signal_bac_arc"/>
</dbReference>
<reference evidence="2 3" key="1">
    <citation type="submission" date="2019-06" db="EMBL/GenBank/DDBJ databases">
        <title>Spirosoma utsteinense sp. nov. isolated from Antarctic ice-free soils.</title>
        <authorList>
            <person name="Tahon G."/>
        </authorList>
    </citation>
    <scope>NUCLEOTIDE SEQUENCE [LARGE SCALE GENOMIC DNA]</scope>
    <source>
        <strain evidence="2 3">LMG 31447</strain>
    </source>
</reference>
<dbReference type="Proteomes" id="UP000700732">
    <property type="component" value="Unassembled WGS sequence"/>
</dbReference>
<evidence type="ECO:0000313" key="2">
    <source>
        <dbReference type="EMBL" id="MBC3795222.1"/>
    </source>
</evidence>
<gene>
    <name evidence="2" type="ORF">FH603_5757</name>
</gene>
<keyword evidence="3" id="KW-1185">Reference proteome</keyword>
<comment type="caution">
    <text evidence="2">The sequence shown here is derived from an EMBL/GenBank/DDBJ whole genome shotgun (WGS) entry which is preliminary data.</text>
</comment>
<dbReference type="NCBIfam" id="TIGR01409">
    <property type="entry name" value="TAT_signal_seq"/>
    <property type="match status" value="1"/>
</dbReference>
<dbReference type="PROSITE" id="PS51318">
    <property type="entry name" value="TAT"/>
    <property type="match status" value="1"/>
</dbReference>
<dbReference type="EMBL" id="VFIA01000094">
    <property type="protein sequence ID" value="MBC3795222.1"/>
    <property type="molecule type" value="Genomic_DNA"/>
</dbReference>
<evidence type="ECO:0008006" key="4">
    <source>
        <dbReference type="Google" id="ProtNLM"/>
    </source>
</evidence>
<accession>A0ABR6WGP8</accession>
<sequence length="138" mass="15096">MTSSRRTFLKLSTLSVAATSVAATAFPIPAVSASGPAGIPTAAKPVILLRSSWNDANIGDQGHTPGTLRLLEQYVPEAEIILWHQSPRPETESVIVKRFPAVTIVRGDFYEGDKPFEGELKRSFRPDYALHRQFGYGV</sequence>
<evidence type="ECO:0000313" key="3">
    <source>
        <dbReference type="Proteomes" id="UP000700732"/>
    </source>
</evidence>
<evidence type="ECO:0000256" key="1">
    <source>
        <dbReference type="SAM" id="SignalP"/>
    </source>
</evidence>
<dbReference type="InterPro" id="IPR006311">
    <property type="entry name" value="TAT_signal"/>
</dbReference>
<organism evidence="2 3">
    <name type="scientific">Spirosoma utsteinense</name>
    <dbReference type="NCBI Taxonomy" id="2585773"/>
    <lineage>
        <taxon>Bacteria</taxon>
        <taxon>Pseudomonadati</taxon>
        <taxon>Bacteroidota</taxon>
        <taxon>Cytophagia</taxon>
        <taxon>Cytophagales</taxon>
        <taxon>Cytophagaceae</taxon>
        <taxon>Spirosoma</taxon>
    </lineage>
</organism>
<name>A0ABR6WGP8_9BACT</name>
<feature type="chain" id="PRO_5046934121" description="Twin-arginine translocation signal domain-containing protein" evidence="1">
    <location>
        <begin position="26"/>
        <end position="138"/>
    </location>
</feature>
<dbReference type="RefSeq" id="WP_186742434.1">
    <property type="nucleotide sequence ID" value="NZ_VFIA01000094.1"/>
</dbReference>
<proteinExistence type="predicted"/>
<protein>
    <recommendedName>
        <fullName evidence="4">Twin-arginine translocation signal domain-containing protein</fullName>
    </recommendedName>
</protein>
<keyword evidence="1" id="KW-0732">Signal</keyword>
<feature type="signal peptide" evidence="1">
    <location>
        <begin position="1"/>
        <end position="25"/>
    </location>
</feature>